<dbReference type="EMBL" id="BGPR01001229">
    <property type="protein sequence ID" value="GBM48820.1"/>
    <property type="molecule type" value="Genomic_DNA"/>
</dbReference>
<keyword evidence="3" id="KW-1185">Reference proteome</keyword>
<dbReference type="Proteomes" id="UP000499080">
    <property type="component" value="Unassembled WGS sequence"/>
</dbReference>
<sequence>MIKNRDQDNPEEREKEDVSTDLVSHPDAACTLELALRYVEQQVAATPTDIMFMRRWRDIASSGRFNSKRQRNITDFVSTN</sequence>
<accession>A0A4Y2G533</accession>
<gene>
    <name evidence="2" type="ORF">AVEN_18755_1</name>
</gene>
<reference evidence="2 3" key="1">
    <citation type="journal article" date="2019" name="Sci. Rep.">
        <title>Orb-weaving spider Araneus ventricosus genome elucidates the spidroin gene catalogue.</title>
        <authorList>
            <person name="Kono N."/>
            <person name="Nakamura H."/>
            <person name="Ohtoshi R."/>
            <person name="Moran D.A.P."/>
            <person name="Shinohara A."/>
            <person name="Yoshida Y."/>
            <person name="Fujiwara M."/>
            <person name="Mori M."/>
            <person name="Tomita M."/>
            <person name="Arakawa K."/>
        </authorList>
    </citation>
    <scope>NUCLEOTIDE SEQUENCE [LARGE SCALE GENOMIC DNA]</scope>
</reference>
<evidence type="ECO:0000256" key="1">
    <source>
        <dbReference type="SAM" id="MobiDB-lite"/>
    </source>
</evidence>
<proteinExistence type="predicted"/>
<feature type="region of interest" description="Disordered" evidence="1">
    <location>
        <begin position="1"/>
        <end position="22"/>
    </location>
</feature>
<feature type="compositionally biased region" description="Basic and acidic residues" evidence="1">
    <location>
        <begin position="1"/>
        <end position="18"/>
    </location>
</feature>
<organism evidence="2 3">
    <name type="scientific">Araneus ventricosus</name>
    <name type="common">Orbweaver spider</name>
    <name type="synonym">Epeira ventricosa</name>
    <dbReference type="NCBI Taxonomy" id="182803"/>
    <lineage>
        <taxon>Eukaryota</taxon>
        <taxon>Metazoa</taxon>
        <taxon>Ecdysozoa</taxon>
        <taxon>Arthropoda</taxon>
        <taxon>Chelicerata</taxon>
        <taxon>Arachnida</taxon>
        <taxon>Araneae</taxon>
        <taxon>Araneomorphae</taxon>
        <taxon>Entelegynae</taxon>
        <taxon>Araneoidea</taxon>
        <taxon>Araneidae</taxon>
        <taxon>Araneus</taxon>
    </lineage>
</organism>
<dbReference type="AlphaFoldDB" id="A0A4Y2G533"/>
<comment type="caution">
    <text evidence="2">The sequence shown here is derived from an EMBL/GenBank/DDBJ whole genome shotgun (WGS) entry which is preliminary data.</text>
</comment>
<protein>
    <submittedName>
        <fullName evidence="2">Uncharacterized protein</fullName>
    </submittedName>
</protein>
<evidence type="ECO:0000313" key="2">
    <source>
        <dbReference type="EMBL" id="GBM48820.1"/>
    </source>
</evidence>
<evidence type="ECO:0000313" key="3">
    <source>
        <dbReference type="Proteomes" id="UP000499080"/>
    </source>
</evidence>
<name>A0A4Y2G533_ARAVE</name>